<accession>A0AAD7D0Q7</accession>
<evidence type="ECO:0000313" key="1">
    <source>
        <dbReference type="EMBL" id="KAJ7673427.1"/>
    </source>
</evidence>
<gene>
    <name evidence="1" type="ORF">B0H17DRAFT_1140899</name>
</gene>
<evidence type="ECO:0000313" key="2">
    <source>
        <dbReference type="Proteomes" id="UP001221757"/>
    </source>
</evidence>
<dbReference type="EMBL" id="JARKIE010000162">
    <property type="protein sequence ID" value="KAJ7673427.1"/>
    <property type="molecule type" value="Genomic_DNA"/>
</dbReference>
<name>A0AAD7D0Q7_MYCRO</name>
<comment type="caution">
    <text evidence="1">The sequence shown here is derived from an EMBL/GenBank/DDBJ whole genome shotgun (WGS) entry which is preliminary data.</text>
</comment>
<sequence>MAGSCIVAAPTLPTNALDKSSGELYGVIDFPAVGSLGRLGAAWSRAHKFGFDLAPSDGGKQLARQLEFVFDDTRCPRSVLLDDLYLQVGPCSILLSSSTLQYEKYLVPSSSIAEYAAAEAANGWSRISWLSSGAALLRLPVRALVLPVALALLPSAASRTACTIPTHLTTTTTTLHPPNAASSVADPTTPAITIAHYQRQGKLLCAHPCCLIRPQYVVHGSLSWGRGKKGGGAKRERQSVSHTLDLAEGVERVEARERLFEAFVGISIPPKAQDIGHVDNGVRSSPERQMSRTAFCI</sequence>
<organism evidence="1 2">
    <name type="scientific">Mycena rosella</name>
    <name type="common">Pink bonnet</name>
    <name type="synonym">Agaricus rosellus</name>
    <dbReference type="NCBI Taxonomy" id="1033263"/>
    <lineage>
        <taxon>Eukaryota</taxon>
        <taxon>Fungi</taxon>
        <taxon>Dikarya</taxon>
        <taxon>Basidiomycota</taxon>
        <taxon>Agaricomycotina</taxon>
        <taxon>Agaricomycetes</taxon>
        <taxon>Agaricomycetidae</taxon>
        <taxon>Agaricales</taxon>
        <taxon>Marasmiineae</taxon>
        <taxon>Mycenaceae</taxon>
        <taxon>Mycena</taxon>
    </lineage>
</organism>
<dbReference type="Proteomes" id="UP001221757">
    <property type="component" value="Unassembled WGS sequence"/>
</dbReference>
<keyword evidence="2" id="KW-1185">Reference proteome</keyword>
<protein>
    <submittedName>
        <fullName evidence="1">Uncharacterized protein</fullName>
    </submittedName>
</protein>
<proteinExistence type="predicted"/>
<reference evidence="1" key="1">
    <citation type="submission" date="2023-03" db="EMBL/GenBank/DDBJ databases">
        <title>Massive genome expansion in bonnet fungi (Mycena s.s.) driven by repeated elements and novel gene families across ecological guilds.</title>
        <authorList>
            <consortium name="Lawrence Berkeley National Laboratory"/>
            <person name="Harder C.B."/>
            <person name="Miyauchi S."/>
            <person name="Viragh M."/>
            <person name="Kuo A."/>
            <person name="Thoen E."/>
            <person name="Andreopoulos B."/>
            <person name="Lu D."/>
            <person name="Skrede I."/>
            <person name="Drula E."/>
            <person name="Henrissat B."/>
            <person name="Morin E."/>
            <person name="Kohler A."/>
            <person name="Barry K."/>
            <person name="LaButti K."/>
            <person name="Morin E."/>
            <person name="Salamov A."/>
            <person name="Lipzen A."/>
            <person name="Mereny Z."/>
            <person name="Hegedus B."/>
            <person name="Baldrian P."/>
            <person name="Stursova M."/>
            <person name="Weitz H."/>
            <person name="Taylor A."/>
            <person name="Grigoriev I.V."/>
            <person name="Nagy L.G."/>
            <person name="Martin F."/>
            <person name="Kauserud H."/>
        </authorList>
    </citation>
    <scope>NUCLEOTIDE SEQUENCE</scope>
    <source>
        <strain evidence="1">CBHHK067</strain>
    </source>
</reference>
<dbReference type="AlphaFoldDB" id="A0AAD7D0Q7"/>